<comment type="caution">
    <text evidence="1">The sequence shown here is derived from an EMBL/GenBank/DDBJ whole genome shotgun (WGS) entry which is preliminary data.</text>
</comment>
<evidence type="ECO:0000313" key="1">
    <source>
        <dbReference type="EMBL" id="PON35685.1"/>
    </source>
</evidence>
<name>A0A2P5AGM6_PARAD</name>
<evidence type="ECO:0000313" key="2">
    <source>
        <dbReference type="Proteomes" id="UP000237105"/>
    </source>
</evidence>
<organism evidence="1 2">
    <name type="scientific">Parasponia andersonii</name>
    <name type="common">Sponia andersonii</name>
    <dbReference type="NCBI Taxonomy" id="3476"/>
    <lineage>
        <taxon>Eukaryota</taxon>
        <taxon>Viridiplantae</taxon>
        <taxon>Streptophyta</taxon>
        <taxon>Embryophyta</taxon>
        <taxon>Tracheophyta</taxon>
        <taxon>Spermatophyta</taxon>
        <taxon>Magnoliopsida</taxon>
        <taxon>eudicotyledons</taxon>
        <taxon>Gunneridae</taxon>
        <taxon>Pentapetalae</taxon>
        <taxon>rosids</taxon>
        <taxon>fabids</taxon>
        <taxon>Rosales</taxon>
        <taxon>Cannabaceae</taxon>
        <taxon>Parasponia</taxon>
    </lineage>
</organism>
<gene>
    <name evidence="1" type="ORF">PanWU01x14_334230</name>
</gene>
<protein>
    <submittedName>
        <fullName evidence="1">Uncharacterized protein</fullName>
    </submittedName>
</protein>
<dbReference type="EMBL" id="JXTB01000601">
    <property type="protein sequence ID" value="PON35685.1"/>
    <property type="molecule type" value="Genomic_DNA"/>
</dbReference>
<keyword evidence="2" id="KW-1185">Reference proteome</keyword>
<accession>A0A2P5AGM6</accession>
<dbReference type="Proteomes" id="UP000237105">
    <property type="component" value="Unassembled WGS sequence"/>
</dbReference>
<proteinExistence type="predicted"/>
<dbReference type="AlphaFoldDB" id="A0A2P5AGM6"/>
<reference evidence="2" key="1">
    <citation type="submission" date="2016-06" db="EMBL/GenBank/DDBJ databases">
        <title>Parallel loss of symbiosis genes in relatives of nitrogen-fixing non-legume Parasponia.</title>
        <authorList>
            <person name="Van Velzen R."/>
            <person name="Holmer R."/>
            <person name="Bu F."/>
            <person name="Rutten L."/>
            <person name="Van Zeijl A."/>
            <person name="Liu W."/>
            <person name="Santuari L."/>
            <person name="Cao Q."/>
            <person name="Sharma T."/>
            <person name="Shen D."/>
            <person name="Roswanjaya Y."/>
            <person name="Wardhani T."/>
            <person name="Kalhor M.S."/>
            <person name="Jansen J."/>
            <person name="Van den Hoogen J."/>
            <person name="Gungor B."/>
            <person name="Hartog M."/>
            <person name="Hontelez J."/>
            <person name="Verver J."/>
            <person name="Yang W.-C."/>
            <person name="Schijlen E."/>
            <person name="Repin R."/>
            <person name="Schilthuizen M."/>
            <person name="Schranz E."/>
            <person name="Heidstra R."/>
            <person name="Miyata K."/>
            <person name="Fedorova E."/>
            <person name="Kohlen W."/>
            <person name="Bisseling T."/>
            <person name="Smit S."/>
            <person name="Geurts R."/>
        </authorList>
    </citation>
    <scope>NUCLEOTIDE SEQUENCE [LARGE SCALE GENOMIC DNA]</scope>
    <source>
        <strain evidence="2">cv. WU1-14</strain>
    </source>
</reference>
<sequence length="116" mass="13452">MTKLTGTSRWLLDPRTPRHMISLDPIPIYHRCCAWRNLNCQNLIGWVLITSTKVSYQIYGHEIYFLQVSKMGVKRAGINQDDKGRASHEAQDIIPLNPHVSEDYIMDFPIGWLQNI</sequence>